<protein>
    <submittedName>
        <fullName evidence="1">Uncharacterized protein</fullName>
    </submittedName>
</protein>
<sequence length="391" mass="39764">MAGIGVVKALIKQTLEQLGLTVDGVAQTGGTLQQVTDLGSTTTTPITASGANTFGAPGVQTHIDGTLLVDEDLDVTGQILLQDGSLANPALLFKSTDGGSPLGFAVISANRMEIVANGATVARVQAGLFSMFAELNVAGQKLSNWDLVVEDNTAGSGAPNLLSATLDAAKLLTNFGATEKNFHTLAAAAAGIHNWFVSSDASDFLRVTANTGDVVILNGVASASAGFVESQDRYASCHLVSLDATTYLAREVQGSWNVDGVDAPHNFGSLVASIGYQASATAIVATSDGLTTGLIPTNASVVTTTVATDADDIVTLPAPVVGKKHRVYAGAAHEVRTVSGSNQTINNVDSDGTNELTLASGDAVTFECVSATAWIAYGYSSTGSALTLTPA</sequence>
<dbReference type="EMBL" id="LAZR01001653">
    <property type="protein sequence ID" value="KKN41344.1"/>
    <property type="molecule type" value="Genomic_DNA"/>
</dbReference>
<comment type="caution">
    <text evidence="1">The sequence shown here is derived from an EMBL/GenBank/DDBJ whole genome shotgun (WGS) entry which is preliminary data.</text>
</comment>
<gene>
    <name evidence="1" type="ORF">LCGC14_0724260</name>
</gene>
<dbReference type="AlphaFoldDB" id="A0A0F9QFQ2"/>
<organism evidence="1">
    <name type="scientific">marine sediment metagenome</name>
    <dbReference type="NCBI Taxonomy" id="412755"/>
    <lineage>
        <taxon>unclassified sequences</taxon>
        <taxon>metagenomes</taxon>
        <taxon>ecological metagenomes</taxon>
    </lineage>
</organism>
<name>A0A0F9QFQ2_9ZZZZ</name>
<reference evidence="1" key="1">
    <citation type="journal article" date="2015" name="Nature">
        <title>Complex archaea that bridge the gap between prokaryotes and eukaryotes.</title>
        <authorList>
            <person name="Spang A."/>
            <person name="Saw J.H."/>
            <person name="Jorgensen S.L."/>
            <person name="Zaremba-Niedzwiedzka K."/>
            <person name="Martijn J."/>
            <person name="Lind A.E."/>
            <person name="van Eijk R."/>
            <person name="Schleper C."/>
            <person name="Guy L."/>
            <person name="Ettema T.J."/>
        </authorList>
    </citation>
    <scope>NUCLEOTIDE SEQUENCE</scope>
</reference>
<proteinExistence type="predicted"/>
<accession>A0A0F9QFQ2</accession>
<evidence type="ECO:0000313" key="1">
    <source>
        <dbReference type="EMBL" id="KKN41344.1"/>
    </source>
</evidence>